<dbReference type="AlphaFoldDB" id="X6NRM2"/>
<dbReference type="EMBL" id="ASPP01006382">
    <property type="protein sequence ID" value="ETO28925.1"/>
    <property type="molecule type" value="Genomic_DNA"/>
</dbReference>
<feature type="repeat" description="WD" evidence="3">
    <location>
        <begin position="1"/>
        <end position="27"/>
    </location>
</feature>
<dbReference type="GO" id="GO:0005634">
    <property type="term" value="C:nucleus"/>
    <property type="evidence" value="ECO:0007669"/>
    <property type="project" value="TreeGrafter"/>
</dbReference>
<sequence length="283" mass="32647">DGKLMMTASSDGSVCVWNVTKQRAKSATQFQYIHTFRCRFFIRKDILKKSGKTNELFFADFNADDSHILACGVKGIVNVFRICDETLFTQFCRHSKTVTVCRTHPMDPRIGVTGGDDGRLIIWDMMDCRIIKMFSMTTLNPITDIAIPQMGPDQQFFEADYRSFKIDQYMTVIDEATERPCHHLVEHLSDPDGRRYEPNERLVQRHVSDSDEPDDGAMFVKTWEGKQAEDISEEDLCNIEDHMPNWYSTQQSSREELDQLTELYALQQLSLQRHAQLPQAADT</sequence>
<evidence type="ECO:0000256" key="2">
    <source>
        <dbReference type="ARBA" id="ARBA00022737"/>
    </source>
</evidence>
<evidence type="ECO:0000256" key="1">
    <source>
        <dbReference type="ARBA" id="ARBA00022574"/>
    </source>
</evidence>
<organism evidence="4 5">
    <name type="scientific">Reticulomyxa filosa</name>
    <dbReference type="NCBI Taxonomy" id="46433"/>
    <lineage>
        <taxon>Eukaryota</taxon>
        <taxon>Sar</taxon>
        <taxon>Rhizaria</taxon>
        <taxon>Retaria</taxon>
        <taxon>Foraminifera</taxon>
        <taxon>Monothalamids</taxon>
        <taxon>Reticulomyxidae</taxon>
        <taxon>Reticulomyxa</taxon>
    </lineage>
</organism>
<feature type="non-terminal residue" evidence="4">
    <location>
        <position position="283"/>
    </location>
</feature>
<feature type="non-terminal residue" evidence="4">
    <location>
        <position position="1"/>
    </location>
</feature>
<dbReference type="PANTHER" id="PTHR16266">
    <property type="entry name" value="WD REPEAT DOMAIN 9"/>
    <property type="match status" value="1"/>
</dbReference>
<dbReference type="InterPro" id="IPR001680">
    <property type="entry name" value="WD40_rpt"/>
</dbReference>
<dbReference type="Proteomes" id="UP000023152">
    <property type="component" value="Unassembled WGS sequence"/>
</dbReference>
<name>X6NRM2_RETFI</name>
<dbReference type="Gene3D" id="2.130.10.10">
    <property type="entry name" value="YVTN repeat-like/Quinoprotein amine dehydrogenase"/>
    <property type="match status" value="1"/>
</dbReference>
<dbReference type="InterPro" id="IPR052060">
    <property type="entry name" value="Bromo_WD_repeat"/>
</dbReference>
<dbReference type="InterPro" id="IPR019775">
    <property type="entry name" value="WD40_repeat_CS"/>
</dbReference>
<keyword evidence="2" id="KW-0677">Repeat</keyword>
<dbReference type="PROSITE" id="PS50294">
    <property type="entry name" value="WD_REPEATS_REGION"/>
    <property type="match status" value="1"/>
</dbReference>
<dbReference type="PANTHER" id="PTHR16266:SF17">
    <property type="entry name" value="BRWD3"/>
    <property type="match status" value="1"/>
</dbReference>
<dbReference type="Pfam" id="PF00400">
    <property type="entry name" value="WD40"/>
    <property type="match status" value="2"/>
</dbReference>
<accession>X6NRM2</accession>
<evidence type="ECO:0000313" key="5">
    <source>
        <dbReference type="Proteomes" id="UP000023152"/>
    </source>
</evidence>
<keyword evidence="1 3" id="KW-0853">WD repeat</keyword>
<protein>
    <submittedName>
        <fullName evidence="4">Uncharacterized protein</fullName>
    </submittedName>
</protein>
<dbReference type="PROSITE" id="PS00678">
    <property type="entry name" value="WD_REPEATS_1"/>
    <property type="match status" value="1"/>
</dbReference>
<proteinExistence type="predicted"/>
<dbReference type="GO" id="GO:0008360">
    <property type="term" value="P:regulation of cell shape"/>
    <property type="evidence" value="ECO:0007669"/>
    <property type="project" value="TreeGrafter"/>
</dbReference>
<dbReference type="GO" id="GO:0006357">
    <property type="term" value="P:regulation of transcription by RNA polymerase II"/>
    <property type="evidence" value="ECO:0007669"/>
    <property type="project" value="TreeGrafter"/>
</dbReference>
<dbReference type="GO" id="GO:0007010">
    <property type="term" value="P:cytoskeleton organization"/>
    <property type="evidence" value="ECO:0007669"/>
    <property type="project" value="TreeGrafter"/>
</dbReference>
<evidence type="ECO:0000313" key="4">
    <source>
        <dbReference type="EMBL" id="ETO28925.1"/>
    </source>
</evidence>
<dbReference type="SUPFAM" id="SSF50978">
    <property type="entry name" value="WD40 repeat-like"/>
    <property type="match status" value="1"/>
</dbReference>
<reference evidence="4 5" key="1">
    <citation type="journal article" date="2013" name="Curr. Biol.">
        <title>The Genome of the Foraminiferan Reticulomyxa filosa.</title>
        <authorList>
            <person name="Glockner G."/>
            <person name="Hulsmann N."/>
            <person name="Schleicher M."/>
            <person name="Noegel A.A."/>
            <person name="Eichinger L."/>
            <person name="Gallinger C."/>
            <person name="Pawlowski J."/>
            <person name="Sierra R."/>
            <person name="Euteneuer U."/>
            <person name="Pillet L."/>
            <person name="Moustafa A."/>
            <person name="Platzer M."/>
            <person name="Groth M."/>
            <person name="Szafranski K."/>
            <person name="Schliwa M."/>
        </authorList>
    </citation>
    <scope>NUCLEOTIDE SEQUENCE [LARGE SCALE GENOMIC DNA]</scope>
</reference>
<dbReference type="InterPro" id="IPR036322">
    <property type="entry name" value="WD40_repeat_dom_sf"/>
</dbReference>
<evidence type="ECO:0000256" key="3">
    <source>
        <dbReference type="PROSITE-ProRule" id="PRU00221"/>
    </source>
</evidence>
<dbReference type="PROSITE" id="PS50082">
    <property type="entry name" value="WD_REPEATS_2"/>
    <property type="match status" value="1"/>
</dbReference>
<dbReference type="InterPro" id="IPR015943">
    <property type="entry name" value="WD40/YVTN_repeat-like_dom_sf"/>
</dbReference>
<comment type="caution">
    <text evidence="4">The sequence shown here is derived from an EMBL/GenBank/DDBJ whole genome shotgun (WGS) entry which is preliminary data.</text>
</comment>
<gene>
    <name evidence="4" type="ORF">RFI_08201</name>
</gene>
<dbReference type="SMART" id="SM00320">
    <property type="entry name" value="WD40"/>
    <property type="match status" value="2"/>
</dbReference>
<keyword evidence="5" id="KW-1185">Reference proteome</keyword>
<dbReference type="OrthoDB" id="538223at2759"/>